<dbReference type="PRINTS" id="PR00741">
    <property type="entry name" value="GLHYDRLASE29"/>
</dbReference>
<feature type="chain" id="PRO_5045385000" description="alpha-L-fucosidase" evidence="7">
    <location>
        <begin position="25"/>
        <end position="567"/>
    </location>
</feature>
<dbReference type="SUPFAM" id="SSF51445">
    <property type="entry name" value="(Trans)glycosidases"/>
    <property type="match status" value="1"/>
</dbReference>
<evidence type="ECO:0000256" key="7">
    <source>
        <dbReference type="SAM" id="SignalP"/>
    </source>
</evidence>
<dbReference type="EC" id="3.2.1.51" evidence="3"/>
<name>A0ABY1QRW7_9BACT</name>
<dbReference type="InterPro" id="IPR057739">
    <property type="entry name" value="Glyco_hydro_29_N"/>
</dbReference>
<dbReference type="InterPro" id="IPR016286">
    <property type="entry name" value="FUC_metazoa-typ"/>
</dbReference>
<proteinExistence type="inferred from homology"/>
<evidence type="ECO:0000256" key="6">
    <source>
        <dbReference type="ARBA" id="ARBA00023295"/>
    </source>
</evidence>
<protein>
    <recommendedName>
        <fullName evidence="3">alpha-L-fucosidase</fullName>
        <ecNumber evidence="3">3.2.1.51</ecNumber>
    </recommendedName>
</protein>
<sequence>MFRRFVAWGLMIALGLVIALGSNAACMAQEEFLEDVIKQANAADDTGKVGELDNKPERLEWLRDNGFGMFLHWGVDAQLGSVISHTLVGASDDYVQRYVTELPKTFYPKKWDAEEYVLLAKSCGMKYIALTTKHHSGFCLWDTKTTDFNVMNTPYGKDIVREFVDACHQHGLAVGLYYSPEDFLYAYKHGELIKRRPHRPSPDSDPEYVKFVQAQVTELMANYGDINVFFIDGRGKKTTKEVVWTLQPDCLITRGAIESPEQTVPGQPPEEVWETCMTLGTQWQYKPQQLDTLKDGDRVVEILIETRAKGGALLLNLGPRPDGFINELQEDIMREVALWNFVNREAVIDVRPWIVTNEENIWFTRNKDEDTVYVFLTRQKNWDRKDRREFVIGSVSATEDTTMTVLGHNGQVVEYTGWEPEKAAPLFEQKEDGLHLSLVPGQRLLNSGAWRNPVVVKLTNVKPSCKPPLVVNGKAKGKDGQIAFQGELKDLGDADEVLVGFEYQEYLGFAENMYNDEWTATELVKMGKPGAFTDTVKVPGNKTYQWRAVVKHPRLKMTGDHSKVSVK</sequence>
<dbReference type="Pfam" id="PF01120">
    <property type="entry name" value="Alpha_L_fucos"/>
    <property type="match status" value="1"/>
</dbReference>
<dbReference type="Proteomes" id="UP001158067">
    <property type="component" value="Unassembled WGS sequence"/>
</dbReference>
<dbReference type="InterPro" id="IPR017853">
    <property type="entry name" value="GH"/>
</dbReference>
<keyword evidence="4 7" id="KW-0732">Signal</keyword>
<gene>
    <name evidence="9" type="ORF">SAMN06265222_12290</name>
</gene>
<evidence type="ECO:0000256" key="5">
    <source>
        <dbReference type="ARBA" id="ARBA00022801"/>
    </source>
</evidence>
<evidence type="ECO:0000256" key="4">
    <source>
        <dbReference type="ARBA" id="ARBA00022729"/>
    </source>
</evidence>
<evidence type="ECO:0000256" key="3">
    <source>
        <dbReference type="ARBA" id="ARBA00012662"/>
    </source>
</evidence>
<comment type="similarity">
    <text evidence="2">Belongs to the glycosyl hydrolase 29 family.</text>
</comment>
<evidence type="ECO:0000256" key="2">
    <source>
        <dbReference type="ARBA" id="ARBA00007951"/>
    </source>
</evidence>
<dbReference type="SMART" id="SM00812">
    <property type="entry name" value="Alpha_L_fucos"/>
    <property type="match status" value="1"/>
</dbReference>
<evidence type="ECO:0000259" key="8">
    <source>
        <dbReference type="Pfam" id="PF01120"/>
    </source>
</evidence>
<evidence type="ECO:0000313" key="10">
    <source>
        <dbReference type="Proteomes" id="UP001158067"/>
    </source>
</evidence>
<dbReference type="Gene3D" id="3.20.20.80">
    <property type="entry name" value="Glycosidases"/>
    <property type="match status" value="1"/>
</dbReference>
<keyword evidence="6" id="KW-0326">Glycosidase</keyword>
<accession>A0ABY1QRW7</accession>
<comment type="function">
    <text evidence="1">Alpha-L-fucosidase is responsible for hydrolyzing the alpha-1,6-linked fucose joined to the reducing-end N-acetylglucosamine of the carbohydrate moieties of glycoproteins.</text>
</comment>
<dbReference type="EMBL" id="FXUG01000022">
    <property type="protein sequence ID" value="SMP77080.1"/>
    <property type="molecule type" value="Genomic_DNA"/>
</dbReference>
<dbReference type="PANTHER" id="PTHR10030:SF37">
    <property type="entry name" value="ALPHA-L-FUCOSIDASE-RELATED"/>
    <property type="match status" value="1"/>
</dbReference>
<comment type="caution">
    <text evidence="9">The sequence shown here is derived from an EMBL/GenBank/DDBJ whole genome shotgun (WGS) entry which is preliminary data.</text>
</comment>
<evidence type="ECO:0000256" key="1">
    <source>
        <dbReference type="ARBA" id="ARBA00004071"/>
    </source>
</evidence>
<feature type="signal peptide" evidence="7">
    <location>
        <begin position="1"/>
        <end position="24"/>
    </location>
</feature>
<organism evidence="9 10">
    <name type="scientific">Neorhodopirellula lusitana</name>
    <dbReference type="NCBI Taxonomy" id="445327"/>
    <lineage>
        <taxon>Bacteria</taxon>
        <taxon>Pseudomonadati</taxon>
        <taxon>Planctomycetota</taxon>
        <taxon>Planctomycetia</taxon>
        <taxon>Pirellulales</taxon>
        <taxon>Pirellulaceae</taxon>
        <taxon>Neorhodopirellula</taxon>
    </lineage>
</organism>
<feature type="domain" description="Glycoside hydrolase family 29 N-terminal" evidence="8">
    <location>
        <begin position="56"/>
        <end position="343"/>
    </location>
</feature>
<evidence type="ECO:0000313" key="9">
    <source>
        <dbReference type="EMBL" id="SMP77080.1"/>
    </source>
</evidence>
<keyword evidence="5" id="KW-0378">Hydrolase</keyword>
<reference evidence="9 10" key="1">
    <citation type="submission" date="2017-05" db="EMBL/GenBank/DDBJ databases">
        <authorList>
            <person name="Varghese N."/>
            <person name="Submissions S."/>
        </authorList>
    </citation>
    <scope>NUCLEOTIDE SEQUENCE [LARGE SCALE GENOMIC DNA]</scope>
    <source>
        <strain evidence="9 10">DSM 25457</strain>
    </source>
</reference>
<keyword evidence="10" id="KW-1185">Reference proteome</keyword>
<dbReference type="PANTHER" id="PTHR10030">
    <property type="entry name" value="ALPHA-L-FUCOSIDASE"/>
    <property type="match status" value="1"/>
</dbReference>
<dbReference type="InterPro" id="IPR000933">
    <property type="entry name" value="Glyco_hydro_29"/>
</dbReference>